<gene>
    <name evidence="1" type="ORF">VB264_07145</name>
</gene>
<reference evidence="1 2" key="1">
    <citation type="submission" date="2023-12" db="EMBL/GenBank/DDBJ databases">
        <title>Novel species of the genus Arcicella isolated from rivers.</title>
        <authorList>
            <person name="Lu H."/>
        </authorList>
    </citation>
    <scope>NUCLEOTIDE SEQUENCE [LARGE SCALE GENOMIC DNA]</scope>
    <source>
        <strain evidence="1 2">LMG 21963</strain>
    </source>
</reference>
<protein>
    <submittedName>
        <fullName evidence="1">DUF3822 family protein</fullName>
    </submittedName>
</protein>
<organism evidence="1 2">
    <name type="scientific">Arcicella aquatica</name>
    <dbReference type="NCBI Taxonomy" id="217141"/>
    <lineage>
        <taxon>Bacteria</taxon>
        <taxon>Pseudomonadati</taxon>
        <taxon>Bacteroidota</taxon>
        <taxon>Cytophagia</taxon>
        <taxon>Cytophagales</taxon>
        <taxon>Flectobacillaceae</taxon>
        <taxon>Arcicella</taxon>
    </lineage>
</organism>
<proteinExistence type="predicted"/>
<dbReference type="Gene3D" id="3.30.420.250">
    <property type="match status" value="1"/>
</dbReference>
<sequence>MKTDTLHILPQVKFISPHFDIKKINQYQLGCELSETHFYFFVKDSLDKSLIALESYHFPVEPHCHSLIANLEMIFGQHDFLKSLKWKSISITIDNQSFTLLPTALYKKEYINKYLQLAKGQVLEADEEVRTNIHSDLALINIYSSNRQLFNWFEEAYPLLNLQYQHLSSQLIDFALTSSRAQTAFLHFGETAFTMVVSINGVLKFCNRFHYKTSEDLVYFILFVMNELEIEPDEIFIRLYGNIDKESEEFQLLNQYLPKVKVGDSLNENIEEGLIEKHRYLWLLV</sequence>
<dbReference type="Proteomes" id="UP001304671">
    <property type="component" value="Unassembled WGS sequence"/>
</dbReference>
<evidence type="ECO:0000313" key="1">
    <source>
        <dbReference type="EMBL" id="MEA5257552.1"/>
    </source>
</evidence>
<dbReference type="Gene3D" id="3.30.420.260">
    <property type="match status" value="1"/>
</dbReference>
<dbReference type="RefSeq" id="WP_323248011.1">
    <property type="nucleotide sequence ID" value="NZ_JAYFUL010000008.1"/>
</dbReference>
<dbReference type="CDD" id="cd24013">
    <property type="entry name" value="ASKHA_ATPase_BT3980-like"/>
    <property type="match status" value="1"/>
</dbReference>
<dbReference type="InterPro" id="IPR024213">
    <property type="entry name" value="DUF3822"/>
</dbReference>
<dbReference type="Pfam" id="PF12864">
    <property type="entry name" value="DUF3822"/>
    <property type="match status" value="1"/>
</dbReference>
<evidence type="ECO:0000313" key="2">
    <source>
        <dbReference type="Proteomes" id="UP001304671"/>
    </source>
</evidence>
<comment type="caution">
    <text evidence="1">The sequence shown here is derived from an EMBL/GenBank/DDBJ whole genome shotgun (WGS) entry which is preliminary data.</text>
</comment>
<accession>A0ABU5QKH8</accession>
<name>A0ABU5QKH8_9BACT</name>
<keyword evidence="2" id="KW-1185">Reference proteome</keyword>
<dbReference type="EMBL" id="JAYFUL010000008">
    <property type="protein sequence ID" value="MEA5257552.1"/>
    <property type="molecule type" value="Genomic_DNA"/>
</dbReference>